<protein>
    <recommendedName>
        <fullName evidence="3">Peptidase C1A papain C-terminal domain-containing protein</fullName>
    </recommendedName>
</protein>
<keyword evidence="2" id="KW-1185">Reference proteome</keyword>
<dbReference type="EnsemblPlants" id="LPERR06G22070.1">
    <property type="protein sequence ID" value="LPERR06G22070.1"/>
    <property type="gene ID" value="LPERR06G22070"/>
</dbReference>
<reference evidence="2" key="2">
    <citation type="submission" date="2013-12" db="EMBL/GenBank/DDBJ databases">
        <authorList>
            <person name="Yu Y."/>
            <person name="Lee S."/>
            <person name="de Baynast K."/>
            <person name="Wissotski M."/>
            <person name="Liu L."/>
            <person name="Talag J."/>
            <person name="Goicoechea J."/>
            <person name="Angelova A."/>
            <person name="Jetty R."/>
            <person name="Kudrna D."/>
            <person name="Golser W."/>
            <person name="Rivera L."/>
            <person name="Zhang J."/>
            <person name="Wing R."/>
        </authorList>
    </citation>
    <scope>NUCLEOTIDE SEQUENCE</scope>
</reference>
<reference evidence="1 2" key="1">
    <citation type="submission" date="2012-08" db="EMBL/GenBank/DDBJ databases">
        <title>Oryza genome evolution.</title>
        <authorList>
            <person name="Wing R.A."/>
        </authorList>
    </citation>
    <scope>NUCLEOTIDE SEQUENCE</scope>
</reference>
<reference evidence="1" key="3">
    <citation type="submission" date="2015-04" db="UniProtKB">
        <authorList>
            <consortium name="EnsemblPlants"/>
        </authorList>
    </citation>
    <scope>IDENTIFICATION</scope>
</reference>
<dbReference type="AlphaFoldDB" id="A0A0D9WTT5"/>
<dbReference type="SUPFAM" id="SSF54001">
    <property type="entry name" value="Cysteine proteinases"/>
    <property type="match status" value="1"/>
</dbReference>
<evidence type="ECO:0000313" key="1">
    <source>
        <dbReference type="EnsemblPlants" id="LPERR06G22070.1"/>
    </source>
</evidence>
<proteinExistence type="predicted"/>
<sequence>MTKARCLVPAQQHQSGRCSYYSIIAALEANLRIKYGFGDDLSIKYLRSKDDKVKAENILNKKIGRNVRILDIVKATGVPTDRAYKLFCQRSVQCAMHKIQGYTKYDVKKPLQIRTALERHLRKGPMIAVFFVSTNYNNCMKFGSIYVVDVNQAMLDKDEIAICHSVCVVSFGIEGRVPFLQFRTENLHWPTYGRVDIQSVIELYGIDV</sequence>
<accession>A0A0D9WTT5</accession>
<dbReference type="Proteomes" id="UP000032180">
    <property type="component" value="Chromosome 6"/>
</dbReference>
<organism evidence="1 2">
    <name type="scientific">Leersia perrieri</name>
    <dbReference type="NCBI Taxonomy" id="77586"/>
    <lineage>
        <taxon>Eukaryota</taxon>
        <taxon>Viridiplantae</taxon>
        <taxon>Streptophyta</taxon>
        <taxon>Embryophyta</taxon>
        <taxon>Tracheophyta</taxon>
        <taxon>Spermatophyta</taxon>
        <taxon>Magnoliopsida</taxon>
        <taxon>Liliopsida</taxon>
        <taxon>Poales</taxon>
        <taxon>Poaceae</taxon>
        <taxon>BOP clade</taxon>
        <taxon>Oryzoideae</taxon>
        <taxon>Oryzeae</taxon>
        <taxon>Oryzinae</taxon>
        <taxon>Leersia</taxon>
    </lineage>
</organism>
<name>A0A0D9WTT5_9ORYZ</name>
<evidence type="ECO:0008006" key="3">
    <source>
        <dbReference type="Google" id="ProtNLM"/>
    </source>
</evidence>
<dbReference type="Gene3D" id="3.90.70.10">
    <property type="entry name" value="Cysteine proteinases"/>
    <property type="match status" value="1"/>
</dbReference>
<dbReference type="Gramene" id="LPERR06G22070.1">
    <property type="protein sequence ID" value="LPERR06G22070.1"/>
    <property type="gene ID" value="LPERR06G22070"/>
</dbReference>
<dbReference type="eggNOG" id="ENOG502R592">
    <property type="taxonomic scope" value="Eukaryota"/>
</dbReference>
<dbReference type="HOGENOM" id="CLU_101180_0_0_1"/>
<dbReference type="InterPro" id="IPR038765">
    <property type="entry name" value="Papain-like_cys_pep_sf"/>
</dbReference>
<evidence type="ECO:0000313" key="2">
    <source>
        <dbReference type="Proteomes" id="UP000032180"/>
    </source>
</evidence>